<keyword evidence="8" id="KW-1185">Reference proteome</keyword>
<dbReference type="PANTHER" id="PTHR42921">
    <property type="entry name" value="ACETOACETYL-COA SYNTHETASE"/>
    <property type="match status" value="1"/>
</dbReference>
<dbReference type="PATRIC" id="fig|698759.3.peg.4109"/>
<dbReference type="RefSeq" id="WP_009315558.1">
    <property type="nucleotide sequence ID" value="NZ_AEJC01000300.1"/>
</dbReference>
<evidence type="ECO:0000259" key="6">
    <source>
        <dbReference type="Pfam" id="PF16177"/>
    </source>
</evidence>
<dbReference type="Pfam" id="PF16177">
    <property type="entry name" value="ACAS_N"/>
    <property type="match status" value="1"/>
</dbReference>
<evidence type="ECO:0000256" key="3">
    <source>
        <dbReference type="ARBA" id="ARBA00022741"/>
    </source>
</evidence>
<evidence type="ECO:0000256" key="1">
    <source>
        <dbReference type="ARBA" id="ARBA00006432"/>
    </source>
</evidence>
<comment type="similarity">
    <text evidence="1">Belongs to the ATP-dependent AMP-binding enzyme family.</text>
</comment>
<dbReference type="InterPro" id="IPR032387">
    <property type="entry name" value="ACAS_N"/>
</dbReference>
<dbReference type="Gene3D" id="3.30.300.30">
    <property type="match status" value="1"/>
</dbReference>
<dbReference type="EMBL" id="AEJC01000300">
    <property type="protein sequence ID" value="EKX65268.1"/>
    <property type="molecule type" value="Genomic_DNA"/>
</dbReference>
<protein>
    <submittedName>
        <fullName evidence="7">Acetoacetate-CoA ligase</fullName>
        <ecNumber evidence="7">6.2.1.16</ecNumber>
    </submittedName>
</protein>
<proteinExistence type="inferred from homology"/>
<feature type="domain" description="Acetyl-coenzyme A synthetase N-terminal" evidence="6">
    <location>
        <begin position="62"/>
        <end position="117"/>
    </location>
</feature>
<dbReference type="AlphaFoldDB" id="L1KY69"/>
<evidence type="ECO:0000313" key="8">
    <source>
        <dbReference type="Proteomes" id="UP000010411"/>
    </source>
</evidence>
<reference evidence="7 8" key="1">
    <citation type="submission" date="2012-11" db="EMBL/GenBank/DDBJ databases">
        <authorList>
            <person name="Huguet-Tapia J.C."/>
            <person name="Durkin A.S."/>
            <person name="Pettis G.S."/>
            <person name="Badger J.H."/>
        </authorList>
    </citation>
    <scope>NUCLEOTIDE SEQUENCE [LARGE SCALE GENOMIC DNA]</scope>
    <source>
        <strain evidence="7 8">91-03</strain>
    </source>
</reference>
<dbReference type="InterPro" id="IPR020845">
    <property type="entry name" value="AMP-binding_CS"/>
</dbReference>
<evidence type="ECO:0000256" key="4">
    <source>
        <dbReference type="ARBA" id="ARBA00022840"/>
    </source>
</evidence>
<name>L1KY69_9ACTN</name>
<comment type="caution">
    <text evidence="7">The sequence shown here is derived from an EMBL/GenBank/DDBJ whole genome shotgun (WGS) entry which is preliminary data.</text>
</comment>
<dbReference type="NCBIfam" id="NF002937">
    <property type="entry name" value="PRK03584.1"/>
    <property type="match status" value="1"/>
</dbReference>
<evidence type="ECO:0000313" key="7">
    <source>
        <dbReference type="EMBL" id="EKX65268.1"/>
    </source>
</evidence>
<dbReference type="Proteomes" id="UP000010411">
    <property type="component" value="Unassembled WGS sequence"/>
</dbReference>
<dbReference type="PROSITE" id="PS00455">
    <property type="entry name" value="AMP_BINDING"/>
    <property type="match status" value="1"/>
</dbReference>
<keyword evidence="2 7" id="KW-0436">Ligase</keyword>
<evidence type="ECO:0000256" key="2">
    <source>
        <dbReference type="ARBA" id="ARBA00022598"/>
    </source>
</evidence>
<gene>
    <name evidence="7" type="ORF">STRIP9103_09230</name>
</gene>
<dbReference type="SUPFAM" id="SSF56801">
    <property type="entry name" value="Acetyl-CoA synthetase-like"/>
    <property type="match status" value="1"/>
</dbReference>
<dbReference type="PANTHER" id="PTHR42921:SF1">
    <property type="entry name" value="ACETOACETYL-COA SYNTHETASE"/>
    <property type="match status" value="1"/>
</dbReference>
<dbReference type="GO" id="GO:0030729">
    <property type="term" value="F:acetoacetate-CoA ligase activity"/>
    <property type="evidence" value="ECO:0007669"/>
    <property type="project" value="UniProtKB-EC"/>
</dbReference>
<keyword evidence="3" id="KW-0547">Nucleotide-binding</keyword>
<evidence type="ECO:0000259" key="5">
    <source>
        <dbReference type="Pfam" id="PF00501"/>
    </source>
</evidence>
<dbReference type="InterPro" id="IPR000873">
    <property type="entry name" value="AMP-dep_synth/lig_dom"/>
</dbReference>
<feature type="domain" description="AMP-dependent synthetase/ligase" evidence="5">
    <location>
        <begin position="123"/>
        <end position="499"/>
    </location>
</feature>
<keyword evidence="4" id="KW-0067">ATP-binding</keyword>
<sequence>MAVEAAVGSPAPDSEHSKAGEPVMVAEGELLWTPDSQRVAKANVTRFADWLARERGLRFDGYDELWRWSVTDLEGFWGALWDYFGIRSSTPYSAVLGSRDMPGAQWFPGARLNYAEHVLRHEHPGTDALLFCSESAAPAGMAWEDFAGRVRILATRLRALGVRPGDRVCGYLPNVPQAAIAMLATTAIGAVWASASPDFGSRGVVDRFSQLRPKVLFCVDGYRYGGKTFDRREEARRIAGALPGLEHVIHLPCLDPSDPRPVVDGGLPWDEVLDHPPVPPEDFSFEHVPFDHPLWVLFSSGTTGLPKAIVHGHGGILLEQLKLQTFHMDLREGDRPLFFTTTGWMMWNFLISSLLVGACPVLYDGNPTHPEPDVLWRIAQDTRTTYFGAGPAYVDLMTKAGIVPGERYDLSALRTVMPAGSPVSPQCTAWFYRNVKADLWVATGSGGTDCCTGFVGGVPTLPVYAGEMQARSLGVAAYAYDESGHSVVDAVGELVITEPLPSMPVTFWGPDGDERYRRSYFEDFPGVWRHGDFFKVNARGGCFVLGRSDATLNRQGVRIGTAEIYRVVEALDQVAAALVVSLDLPDEKFFMPLFVALDDGVVLDPGLEDTIRDLLRREYSPRHVPDRIIQVPAVPTTLTGKKLEVPARRILLGTPVEQAADRSTVADPRALDALAQYARTQRDYPPATAPA</sequence>
<dbReference type="GO" id="GO:0006629">
    <property type="term" value="P:lipid metabolic process"/>
    <property type="evidence" value="ECO:0007669"/>
    <property type="project" value="InterPro"/>
</dbReference>
<dbReference type="InterPro" id="IPR005914">
    <property type="entry name" value="Acac_CoA_synth"/>
</dbReference>
<dbReference type="EC" id="6.2.1.16" evidence="7"/>
<dbReference type="GO" id="GO:0005524">
    <property type="term" value="F:ATP binding"/>
    <property type="evidence" value="ECO:0007669"/>
    <property type="project" value="UniProtKB-KW"/>
</dbReference>
<dbReference type="Pfam" id="PF00501">
    <property type="entry name" value="AMP-binding"/>
    <property type="match status" value="1"/>
</dbReference>
<dbReference type="InterPro" id="IPR045851">
    <property type="entry name" value="AMP-bd_C_sf"/>
</dbReference>
<accession>L1KY69</accession>
<dbReference type="InterPro" id="IPR042099">
    <property type="entry name" value="ANL_N_sf"/>
</dbReference>
<dbReference type="Gene3D" id="3.40.50.12780">
    <property type="entry name" value="N-terminal domain of ligase-like"/>
    <property type="match status" value="1"/>
</dbReference>
<organism evidence="7 8">
    <name type="scientific">Streptomyces ipomoeae 91-03</name>
    <dbReference type="NCBI Taxonomy" id="698759"/>
    <lineage>
        <taxon>Bacteria</taxon>
        <taxon>Bacillati</taxon>
        <taxon>Actinomycetota</taxon>
        <taxon>Actinomycetes</taxon>
        <taxon>Kitasatosporales</taxon>
        <taxon>Streptomycetaceae</taxon>
        <taxon>Streptomyces</taxon>
    </lineage>
</organism>
<dbReference type="NCBIfam" id="TIGR01217">
    <property type="entry name" value="ac_ac_CoA_syn"/>
    <property type="match status" value="1"/>
</dbReference>